<evidence type="ECO:0000256" key="2">
    <source>
        <dbReference type="ARBA" id="ARBA00022475"/>
    </source>
</evidence>
<feature type="transmembrane region" description="Helical" evidence="6">
    <location>
        <begin position="209"/>
        <end position="227"/>
    </location>
</feature>
<evidence type="ECO:0000256" key="4">
    <source>
        <dbReference type="ARBA" id="ARBA00022989"/>
    </source>
</evidence>
<dbReference type="Pfam" id="PF00892">
    <property type="entry name" value="EamA"/>
    <property type="match status" value="2"/>
</dbReference>
<evidence type="ECO:0000259" key="7">
    <source>
        <dbReference type="Pfam" id="PF00892"/>
    </source>
</evidence>
<feature type="transmembrane region" description="Helical" evidence="6">
    <location>
        <begin position="265"/>
        <end position="283"/>
    </location>
</feature>
<dbReference type="EMBL" id="CP007142">
    <property type="protein sequence ID" value="AJQ97259.1"/>
    <property type="molecule type" value="Genomic_DNA"/>
</dbReference>
<feature type="domain" description="EamA" evidence="7">
    <location>
        <begin position="8"/>
        <end position="139"/>
    </location>
</feature>
<feature type="transmembrane region" description="Helical" evidence="6">
    <location>
        <begin position="7"/>
        <end position="26"/>
    </location>
</feature>
<evidence type="ECO:0000256" key="1">
    <source>
        <dbReference type="ARBA" id="ARBA00004651"/>
    </source>
</evidence>
<evidence type="ECO:0000256" key="5">
    <source>
        <dbReference type="ARBA" id="ARBA00023136"/>
    </source>
</evidence>
<name>A0A0C5W3S4_9GAMM</name>
<feature type="transmembrane region" description="Helical" evidence="6">
    <location>
        <begin position="97"/>
        <end position="117"/>
    </location>
</feature>
<keyword evidence="3 6" id="KW-0812">Transmembrane</keyword>
<feature type="transmembrane region" description="Helical" evidence="6">
    <location>
        <begin position="179"/>
        <end position="197"/>
    </location>
</feature>
<organism evidence="8 9">
    <name type="scientific">Gynuella sunshinyii YC6258</name>
    <dbReference type="NCBI Taxonomy" id="1445510"/>
    <lineage>
        <taxon>Bacteria</taxon>
        <taxon>Pseudomonadati</taxon>
        <taxon>Pseudomonadota</taxon>
        <taxon>Gammaproteobacteria</taxon>
        <taxon>Oceanospirillales</taxon>
        <taxon>Saccharospirillaceae</taxon>
        <taxon>Gynuella</taxon>
    </lineage>
</organism>
<feature type="transmembrane region" description="Helical" evidence="6">
    <location>
        <begin position="38"/>
        <end position="60"/>
    </location>
</feature>
<dbReference type="AlphaFoldDB" id="A0A0C5W3S4"/>
<dbReference type="InterPro" id="IPR051258">
    <property type="entry name" value="Diverse_Substrate_Transporter"/>
</dbReference>
<dbReference type="PANTHER" id="PTHR42920:SF5">
    <property type="entry name" value="EAMA DOMAIN-CONTAINING PROTEIN"/>
    <property type="match status" value="1"/>
</dbReference>
<keyword evidence="4 6" id="KW-1133">Transmembrane helix</keyword>
<dbReference type="Proteomes" id="UP000032266">
    <property type="component" value="Chromosome"/>
</dbReference>
<sequence length="300" mass="32422">MSSSDHLKADVLLVVTTIVAAFGWMFSKSALEGFSPLLFMGLRFLSAALVLLVVGGYGSLRMLSRKQWRAGMMAGSLFAVAMMFWVMGLHFAEHIGVGAFLNSLGVVLVPVFGLFFGERPTLPAWLSLPVVAAGMACLSLDSEFVMGLGELCFLAAAAFFSVSFILLSHASAGMPTMALTTIQLLLTGGVSLLVSAFFEDWQLSQPLNIWLWLLASVLIATSLRFFIQIRAQGMAPASHAAIIMTLEPVWTAILAAWWLNDQMSGLQLLGCSLIFLAMLIARWRAVRAALSSVKASMGYR</sequence>
<feature type="transmembrane region" description="Helical" evidence="6">
    <location>
        <begin position="148"/>
        <end position="167"/>
    </location>
</feature>
<proteinExistence type="predicted"/>
<accession>A0A0C5W3S4</accession>
<dbReference type="RefSeq" id="WP_044619045.1">
    <property type="nucleotide sequence ID" value="NZ_CP007142.1"/>
</dbReference>
<feature type="transmembrane region" description="Helical" evidence="6">
    <location>
        <begin position="239"/>
        <end position="259"/>
    </location>
</feature>
<keyword evidence="5 6" id="KW-0472">Membrane</keyword>
<comment type="subcellular location">
    <subcellularLocation>
        <location evidence="1">Cell membrane</location>
        <topology evidence="1">Multi-pass membrane protein</topology>
    </subcellularLocation>
</comment>
<protein>
    <submittedName>
        <fullName evidence="8">Putative permease</fullName>
    </submittedName>
</protein>
<feature type="transmembrane region" description="Helical" evidence="6">
    <location>
        <begin position="124"/>
        <end position="142"/>
    </location>
</feature>
<dbReference type="HOGENOM" id="CLU_033863_21_3_6"/>
<dbReference type="PANTHER" id="PTHR42920">
    <property type="entry name" value="OS03G0707200 PROTEIN-RELATED"/>
    <property type="match status" value="1"/>
</dbReference>
<feature type="domain" description="EamA" evidence="7">
    <location>
        <begin position="148"/>
        <end position="280"/>
    </location>
</feature>
<reference evidence="8 9" key="1">
    <citation type="submission" date="2014-01" db="EMBL/GenBank/DDBJ databases">
        <title>Full genme sequencing of cellulolytic bacterium Gynuella sunshinyii YC6258T gen. nov., sp. nov.</title>
        <authorList>
            <person name="Khan H."/>
            <person name="Chung E.J."/>
            <person name="Chung Y.R."/>
        </authorList>
    </citation>
    <scope>NUCLEOTIDE SEQUENCE [LARGE SCALE GENOMIC DNA]</scope>
    <source>
        <strain evidence="8 9">YC6258</strain>
    </source>
</reference>
<evidence type="ECO:0000313" key="9">
    <source>
        <dbReference type="Proteomes" id="UP000032266"/>
    </source>
</evidence>
<dbReference type="InterPro" id="IPR000620">
    <property type="entry name" value="EamA_dom"/>
</dbReference>
<evidence type="ECO:0000256" key="6">
    <source>
        <dbReference type="SAM" id="Phobius"/>
    </source>
</evidence>
<keyword evidence="2" id="KW-1003">Cell membrane</keyword>
<evidence type="ECO:0000313" key="8">
    <source>
        <dbReference type="EMBL" id="AJQ97259.1"/>
    </source>
</evidence>
<feature type="transmembrane region" description="Helical" evidence="6">
    <location>
        <begin position="72"/>
        <end position="91"/>
    </location>
</feature>
<gene>
    <name evidence="8" type="ORF">YC6258_05229</name>
</gene>
<dbReference type="GO" id="GO:0005886">
    <property type="term" value="C:plasma membrane"/>
    <property type="evidence" value="ECO:0007669"/>
    <property type="project" value="UniProtKB-SubCell"/>
</dbReference>
<evidence type="ECO:0000256" key="3">
    <source>
        <dbReference type="ARBA" id="ARBA00022692"/>
    </source>
</evidence>
<dbReference type="InterPro" id="IPR037185">
    <property type="entry name" value="EmrE-like"/>
</dbReference>
<dbReference type="KEGG" id="gsn:YC6258_05229"/>
<dbReference type="OrthoDB" id="8370318at2"/>
<keyword evidence="9" id="KW-1185">Reference proteome</keyword>
<dbReference type="SUPFAM" id="SSF103481">
    <property type="entry name" value="Multidrug resistance efflux transporter EmrE"/>
    <property type="match status" value="2"/>
</dbReference>